<organism evidence="1">
    <name type="scientific">marine metagenome</name>
    <dbReference type="NCBI Taxonomy" id="408172"/>
    <lineage>
        <taxon>unclassified sequences</taxon>
        <taxon>metagenomes</taxon>
        <taxon>ecological metagenomes</taxon>
    </lineage>
</organism>
<dbReference type="EMBL" id="UINC01122526">
    <property type="protein sequence ID" value="SVC98386.1"/>
    <property type="molecule type" value="Genomic_DNA"/>
</dbReference>
<protein>
    <submittedName>
        <fullName evidence="1">Uncharacterized protein</fullName>
    </submittedName>
</protein>
<sequence length="34" mass="3888">MFVAFASGSIRLEAEAEAEEDWLEQVHQVVQRIV</sequence>
<name>A0A382RL78_9ZZZZ</name>
<evidence type="ECO:0000313" key="1">
    <source>
        <dbReference type="EMBL" id="SVC98386.1"/>
    </source>
</evidence>
<gene>
    <name evidence="1" type="ORF">METZ01_LOCUS351240</name>
</gene>
<proteinExistence type="predicted"/>
<accession>A0A382RL78</accession>
<reference evidence="1" key="1">
    <citation type="submission" date="2018-05" db="EMBL/GenBank/DDBJ databases">
        <authorList>
            <person name="Lanie J.A."/>
            <person name="Ng W.-L."/>
            <person name="Kazmierczak K.M."/>
            <person name="Andrzejewski T.M."/>
            <person name="Davidsen T.M."/>
            <person name="Wayne K.J."/>
            <person name="Tettelin H."/>
            <person name="Glass J.I."/>
            <person name="Rusch D."/>
            <person name="Podicherti R."/>
            <person name="Tsui H.-C.T."/>
            <person name="Winkler M.E."/>
        </authorList>
    </citation>
    <scope>NUCLEOTIDE SEQUENCE</scope>
</reference>
<dbReference type="AlphaFoldDB" id="A0A382RL78"/>